<reference evidence="2" key="1">
    <citation type="journal article" date="2012" name="Nat. Genet.">
        <title>Lifestyle transitions in plant pathogenic Colletotrichum fungi deciphered by genome and transcriptome analyses.</title>
        <authorList>
            <person name="O'Connell R.J."/>
            <person name="Thon M.R."/>
            <person name="Hacquard S."/>
            <person name="Amyotte S.G."/>
            <person name="Kleemann J."/>
            <person name="Torres M.F."/>
            <person name="Damm U."/>
            <person name="Buiate E.A."/>
            <person name="Epstein L."/>
            <person name="Alkan N."/>
            <person name="Altmueller J."/>
            <person name="Alvarado-Balderrama L."/>
            <person name="Bauser C.A."/>
            <person name="Becker C."/>
            <person name="Birren B.W."/>
            <person name="Chen Z."/>
            <person name="Choi J."/>
            <person name="Crouch J.A."/>
            <person name="Duvick J.P."/>
            <person name="Farman M.A."/>
            <person name="Gan P."/>
            <person name="Heiman D."/>
            <person name="Henrissat B."/>
            <person name="Howard R.J."/>
            <person name="Kabbage M."/>
            <person name="Koch C."/>
            <person name="Kracher B."/>
            <person name="Kubo Y."/>
            <person name="Law A.D."/>
            <person name="Lebrun M.-H."/>
            <person name="Lee Y.-H."/>
            <person name="Miyara I."/>
            <person name="Moore N."/>
            <person name="Neumann U."/>
            <person name="Nordstroem K."/>
            <person name="Panaccione D.G."/>
            <person name="Panstruga R."/>
            <person name="Place M."/>
            <person name="Proctor R.H."/>
            <person name="Prusky D."/>
            <person name="Rech G."/>
            <person name="Reinhardt R."/>
            <person name="Rollins J.A."/>
            <person name="Rounsley S."/>
            <person name="Schardl C.L."/>
            <person name="Schwartz D.C."/>
            <person name="Shenoy N."/>
            <person name="Shirasu K."/>
            <person name="Sikhakolli U.R."/>
            <person name="Stueber K."/>
            <person name="Sukno S.A."/>
            <person name="Sweigard J.A."/>
            <person name="Takano Y."/>
            <person name="Takahara H."/>
            <person name="Trail F."/>
            <person name="van der Does H.C."/>
            <person name="Voll L.M."/>
            <person name="Will I."/>
            <person name="Young S."/>
            <person name="Zeng Q."/>
            <person name="Zhang J."/>
            <person name="Zhou S."/>
            <person name="Dickman M.B."/>
            <person name="Schulze-Lefert P."/>
            <person name="Ver Loren van Themaat E."/>
            <person name="Ma L.-J."/>
            <person name="Vaillancourt L.J."/>
        </authorList>
    </citation>
    <scope>NUCLEOTIDE SEQUENCE [LARGE SCALE GENOMIC DNA]</scope>
    <source>
        <strain evidence="2">M1.001 / M2 / FGSC 10212</strain>
    </source>
</reference>
<dbReference type="GeneID" id="24405562"/>
<evidence type="ECO:0000313" key="2">
    <source>
        <dbReference type="Proteomes" id="UP000008782"/>
    </source>
</evidence>
<gene>
    <name evidence="1" type="ORF">GLRG_00197</name>
</gene>
<evidence type="ECO:0000313" key="1">
    <source>
        <dbReference type="EMBL" id="EFQ25053.1"/>
    </source>
</evidence>
<keyword evidence="2" id="KW-1185">Reference proteome</keyword>
<dbReference type="VEuPathDB" id="FungiDB:GLRG_00197"/>
<dbReference type="AlphaFoldDB" id="E3Q374"/>
<dbReference type="EMBL" id="GG697331">
    <property type="protein sequence ID" value="EFQ25053.1"/>
    <property type="molecule type" value="Genomic_DNA"/>
</dbReference>
<protein>
    <submittedName>
        <fullName evidence="1">Uncharacterized protein</fullName>
    </submittedName>
</protein>
<organism evidence="2">
    <name type="scientific">Colletotrichum graminicola (strain M1.001 / M2 / FGSC 10212)</name>
    <name type="common">Maize anthracnose fungus</name>
    <name type="synonym">Glomerella graminicola</name>
    <dbReference type="NCBI Taxonomy" id="645133"/>
    <lineage>
        <taxon>Eukaryota</taxon>
        <taxon>Fungi</taxon>
        <taxon>Dikarya</taxon>
        <taxon>Ascomycota</taxon>
        <taxon>Pezizomycotina</taxon>
        <taxon>Sordariomycetes</taxon>
        <taxon>Hypocreomycetidae</taxon>
        <taxon>Glomerellales</taxon>
        <taxon>Glomerellaceae</taxon>
        <taxon>Colletotrichum</taxon>
        <taxon>Colletotrichum graminicola species complex</taxon>
    </lineage>
</organism>
<dbReference type="RefSeq" id="XP_008089073.1">
    <property type="nucleotide sequence ID" value="XM_008090882.1"/>
</dbReference>
<sequence length="77" mass="8693">MTASWLHAESQPHRCQAHIEHFIGPTSMSKEACKSGNEHLTGNTGARNAEVVPWYDFPRNLRPGPLVRYYGMQKARA</sequence>
<name>E3Q374_COLGM</name>
<dbReference type="HOGENOM" id="CLU_2637919_0_0_1"/>
<dbReference type="Proteomes" id="UP000008782">
    <property type="component" value="Unassembled WGS sequence"/>
</dbReference>
<accession>E3Q374</accession>
<proteinExistence type="predicted"/>